<feature type="domain" description="Gfo/Idh/MocA-like oxidoreductase N-terminal" evidence="2">
    <location>
        <begin position="7"/>
        <end position="126"/>
    </location>
</feature>
<dbReference type="InterPro" id="IPR050463">
    <property type="entry name" value="Gfo/Idh/MocA_oxidrdct_glycsds"/>
</dbReference>
<organism evidence="4 5">
    <name type="scientific">Membranihabitans marinus</name>
    <dbReference type="NCBI Taxonomy" id="1227546"/>
    <lineage>
        <taxon>Bacteria</taxon>
        <taxon>Pseudomonadati</taxon>
        <taxon>Bacteroidota</taxon>
        <taxon>Saprospiria</taxon>
        <taxon>Saprospirales</taxon>
        <taxon>Saprospiraceae</taxon>
        <taxon>Membranihabitans</taxon>
    </lineage>
</organism>
<dbReference type="PANTHER" id="PTHR43818:SF11">
    <property type="entry name" value="BCDNA.GH03377"/>
    <property type="match status" value="1"/>
</dbReference>
<dbReference type="SUPFAM" id="SSF51735">
    <property type="entry name" value="NAD(P)-binding Rossmann-fold domains"/>
    <property type="match status" value="1"/>
</dbReference>
<keyword evidence="1" id="KW-0560">Oxidoreductase</keyword>
<gene>
    <name evidence="4" type="ORF">KUV50_13220</name>
</gene>
<dbReference type="GO" id="GO:0000166">
    <property type="term" value="F:nucleotide binding"/>
    <property type="evidence" value="ECO:0007669"/>
    <property type="project" value="InterPro"/>
</dbReference>
<dbReference type="Pfam" id="PF01408">
    <property type="entry name" value="GFO_IDH_MocA"/>
    <property type="match status" value="1"/>
</dbReference>
<comment type="caution">
    <text evidence="4">The sequence shown here is derived from an EMBL/GenBank/DDBJ whole genome shotgun (WGS) entry which is preliminary data.</text>
</comment>
<reference evidence="4" key="1">
    <citation type="submission" date="2021-06" db="EMBL/GenBank/DDBJ databases">
        <title>44 bacteria genomes isolated from Dapeng, Shenzhen.</title>
        <authorList>
            <person name="Zheng W."/>
            <person name="Yu S."/>
            <person name="Huang Y."/>
        </authorList>
    </citation>
    <scope>NUCLEOTIDE SEQUENCE</scope>
    <source>
        <strain evidence="4">DP5N28-2</strain>
    </source>
</reference>
<dbReference type="InterPro" id="IPR055170">
    <property type="entry name" value="GFO_IDH_MocA-like_dom"/>
</dbReference>
<feature type="domain" description="GFO/IDH/MocA-like oxidoreductase" evidence="3">
    <location>
        <begin position="134"/>
        <end position="260"/>
    </location>
</feature>
<dbReference type="InterPro" id="IPR036291">
    <property type="entry name" value="NAD(P)-bd_dom_sf"/>
</dbReference>
<dbReference type="Gene3D" id="3.30.360.10">
    <property type="entry name" value="Dihydrodipicolinate Reductase, domain 2"/>
    <property type="match status" value="1"/>
</dbReference>
<accession>A0A953HVV2</accession>
<dbReference type="PANTHER" id="PTHR43818">
    <property type="entry name" value="BCDNA.GH03377"/>
    <property type="match status" value="1"/>
</dbReference>
<dbReference type="SUPFAM" id="SSF55347">
    <property type="entry name" value="Glyceraldehyde-3-phosphate dehydrogenase-like, C-terminal domain"/>
    <property type="match status" value="1"/>
</dbReference>
<dbReference type="Pfam" id="PF22725">
    <property type="entry name" value="GFO_IDH_MocA_C3"/>
    <property type="match status" value="1"/>
</dbReference>
<evidence type="ECO:0000259" key="3">
    <source>
        <dbReference type="Pfam" id="PF22725"/>
    </source>
</evidence>
<dbReference type="InterPro" id="IPR000683">
    <property type="entry name" value="Gfo/Idh/MocA-like_OxRdtase_N"/>
</dbReference>
<name>A0A953HVV2_9BACT</name>
<dbReference type="GO" id="GO:0016491">
    <property type="term" value="F:oxidoreductase activity"/>
    <property type="evidence" value="ECO:0007669"/>
    <property type="project" value="UniProtKB-KW"/>
</dbReference>
<protein>
    <submittedName>
        <fullName evidence="4">Gfo/Idh/MocA family oxidoreductase</fullName>
    </submittedName>
</protein>
<sequence length="335" mass="36979">MNNKTVQWGIIGCGDVAEVKSGPAFNKIPHSTLVAVMRRNGAKAKDFAKRHQVKHWYDDADELLHNPEINAVYIATPPSSHAEYALKAIKAGKNIYLEKPLARSSTEGCEILKALAGTSVKLTVAHYRRKMPAFLQVEELLKSKVIGEARLIDIQILQSSKADIIASASDNWRINPEISGGGYFYDLAPHQIDLMLSWFGVPAKVKGFGVNQQGVYPANDLVNGIMKFKDNIQFRGVWAFNVSESDKLDRCTIYGSKGSITFSFFGDQVFLTTPAGTENFVFPPLPHVQQPMIEATVQYFLGASENPCSIEDAIRGMEVMDAMARSVSRSTEYGV</sequence>
<evidence type="ECO:0000313" key="5">
    <source>
        <dbReference type="Proteomes" id="UP000753961"/>
    </source>
</evidence>
<dbReference type="EMBL" id="JAHVHU010000012">
    <property type="protein sequence ID" value="MBY5959106.1"/>
    <property type="molecule type" value="Genomic_DNA"/>
</dbReference>
<evidence type="ECO:0000256" key="1">
    <source>
        <dbReference type="ARBA" id="ARBA00023002"/>
    </source>
</evidence>
<dbReference type="AlphaFoldDB" id="A0A953HVV2"/>
<dbReference type="RefSeq" id="WP_222580645.1">
    <property type="nucleotide sequence ID" value="NZ_JAHVHU010000012.1"/>
</dbReference>
<dbReference type="Gene3D" id="3.40.50.720">
    <property type="entry name" value="NAD(P)-binding Rossmann-like Domain"/>
    <property type="match status" value="1"/>
</dbReference>
<dbReference type="Proteomes" id="UP000753961">
    <property type="component" value="Unassembled WGS sequence"/>
</dbReference>
<evidence type="ECO:0000313" key="4">
    <source>
        <dbReference type="EMBL" id="MBY5959106.1"/>
    </source>
</evidence>
<evidence type="ECO:0000259" key="2">
    <source>
        <dbReference type="Pfam" id="PF01408"/>
    </source>
</evidence>
<proteinExistence type="predicted"/>
<keyword evidence="5" id="KW-1185">Reference proteome</keyword>